<proteinExistence type="predicted"/>
<accession>A0A1R3J390</accession>
<dbReference type="EMBL" id="AWUE01016842">
    <property type="protein sequence ID" value="OMO89284.1"/>
    <property type="molecule type" value="Genomic_DNA"/>
</dbReference>
<keyword evidence="3" id="KW-1185">Reference proteome</keyword>
<evidence type="ECO:0000313" key="2">
    <source>
        <dbReference type="EMBL" id="OMO89284.1"/>
    </source>
</evidence>
<dbReference type="Proteomes" id="UP000187203">
    <property type="component" value="Unassembled WGS sequence"/>
</dbReference>
<protein>
    <submittedName>
        <fullName evidence="2">Uncharacterized protein</fullName>
    </submittedName>
</protein>
<sequence>MGQSTATDSSYAAADGWRGDAHHGRGVLRGQQAPMVGRAPSGGGTGH</sequence>
<feature type="region of interest" description="Disordered" evidence="1">
    <location>
        <begin position="1"/>
        <end position="47"/>
    </location>
</feature>
<evidence type="ECO:0000256" key="1">
    <source>
        <dbReference type="SAM" id="MobiDB-lite"/>
    </source>
</evidence>
<feature type="compositionally biased region" description="Low complexity" evidence="1">
    <location>
        <begin position="1"/>
        <end position="15"/>
    </location>
</feature>
<organism evidence="2 3">
    <name type="scientific">Corchorus olitorius</name>
    <dbReference type="NCBI Taxonomy" id="93759"/>
    <lineage>
        <taxon>Eukaryota</taxon>
        <taxon>Viridiplantae</taxon>
        <taxon>Streptophyta</taxon>
        <taxon>Embryophyta</taxon>
        <taxon>Tracheophyta</taxon>
        <taxon>Spermatophyta</taxon>
        <taxon>Magnoliopsida</taxon>
        <taxon>eudicotyledons</taxon>
        <taxon>Gunneridae</taxon>
        <taxon>Pentapetalae</taxon>
        <taxon>rosids</taxon>
        <taxon>malvids</taxon>
        <taxon>Malvales</taxon>
        <taxon>Malvaceae</taxon>
        <taxon>Grewioideae</taxon>
        <taxon>Apeibeae</taxon>
        <taxon>Corchorus</taxon>
    </lineage>
</organism>
<reference evidence="3" key="1">
    <citation type="submission" date="2013-09" db="EMBL/GenBank/DDBJ databases">
        <title>Corchorus olitorius genome sequencing.</title>
        <authorList>
            <person name="Alam M."/>
            <person name="Haque M.S."/>
            <person name="Islam M.S."/>
            <person name="Emdad E.M."/>
            <person name="Islam M.M."/>
            <person name="Ahmed B."/>
            <person name="Halim A."/>
            <person name="Hossen Q.M.M."/>
            <person name="Hossain M.Z."/>
            <person name="Ahmed R."/>
            <person name="Khan M.M."/>
            <person name="Islam R."/>
            <person name="Rashid M.M."/>
            <person name="Khan S.A."/>
            <person name="Rahman M.S."/>
            <person name="Alam M."/>
            <person name="Yahiya A.S."/>
            <person name="Khan M.S."/>
            <person name="Azam M.S."/>
            <person name="Haque T."/>
            <person name="Lashkar M.Z.H."/>
            <person name="Akhand A.I."/>
            <person name="Morshed G."/>
            <person name="Roy S."/>
            <person name="Uddin K.S."/>
            <person name="Rabeya T."/>
            <person name="Hossain A.S."/>
            <person name="Chowdhury A."/>
            <person name="Snigdha A.R."/>
            <person name="Mortoza M.S."/>
            <person name="Matin S.A."/>
            <person name="Hoque S.M.E."/>
            <person name="Islam M.K."/>
            <person name="Roy D.K."/>
            <person name="Haider R."/>
            <person name="Moosa M.M."/>
            <person name="Elias S.M."/>
            <person name="Hasan A.M."/>
            <person name="Jahan S."/>
            <person name="Shafiuddin M."/>
            <person name="Mahmood N."/>
            <person name="Shommy N.S."/>
        </authorList>
    </citation>
    <scope>NUCLEOTIDE SEQUENCE [LARGE SCALE GENOMIC DNA]</scope>
    <source>
        <strain evidence="3">cv. O-4</strain>
    </source>
</reference>
<comment type="caution">
    <text evidence="2">The sequence shown here is derived from an EMBL/GenBank/DDBJ whole genome shotgun (WGS) entry which is preliminary data.</text>
</comment>
<name>A0A1R3J390_9ROSI</name>
<dbReference type="AlphaFoldDB" id="A0A1R3J390"/>
<gene>
    <name evidence="2" type="ORF">COLO4_19818</name>
</gene>
<evidence type="ECO:0000313" key="3">
    <source>
        <dbReference type="Proteomes" id="UP000187203"/>
    </source>
</evidence>